<evidence type="ECO:0000259" key="1">
    <source>
        <dbReference type="Pfam" id="PF22768"/>
    </source>
</evidence>
<dbReference type="AlphaFoldDB" id="A0AA41Q546"/>
<dbReference type="Proteomes" id="UP001165378">
    <property type="component" value="Unassembled WGS sequence"/>
</dbReference>
<dbReference type="RefSeq" id="WP_235056401.1">
    <property type="nucleotide sequence ID" value="NZ_JAKFHA010000026.1"/>
</dbReference>
<organism evidence="2 3">
    <name type="scientific">Yinghuangia soli</name>
    <dbReference type="NCBI Taxonomy" id="2908204"/>
    <lineage>
        <taxon>Bacteria</taxon>
        <taxon>Bacillati</taxon>
        <taxon>Actinomycetota</taxon>
        <taxon>Actinomycetes</taxon>
        <taxon>Kitasatosporales</taxon>
        <taxon>Streptomycetaceae</taxon>
        <taxon>Yinghuangia</taxon>
    </lineage>
</organism>
<proteinExistence type="predicted"/>
<sequence>MAGELVTRAGLIEWAGLLFGGRPLPWRFRAIEGWEELPALDDASALRSGAHGADVGQLLAQPRIVTLDGVITSDQVGVDVAALNRATTVRDGEQPLVVWLDDRGPLLAHGRVVRRRVPTEREYALGISFGWAVQWVCSDPRRYDLAEQQAATGLPVPEPGLDWGTSPAGLDWTTGAGGLDWGAPGATGDILAVNSGNAPAHPTITITGPVQTPTLLDVVSGARLEYDLTLAVGDVLTVDTAAGSVLLGGADRLSSVTARSVPEQTFLFEPGETALAYRSADLTPTASTCTVTWRSAYW</sequence>
<keyword evidence="3" id="KW-1185">Reference proteome</keyword>
<feature type="domain" description="Siphovirus-type tail component C-terminal" evidence="1">
    <location>
        <begin position="196"/>
        <end position="297"/>
    </location>
</feature>
<evidence type="ECO:0000313" key="2">
    <source>
        <dbReference type="EMBL" id="MCF2531754.1"/>
    </source>
</evidence>
<reference evidence="2" key="1">
    <citation type="submission" date="2022-01" db="EMBL/GenBank/DDBJ databases">
        <title>Genome-Based Taxonomic Classification of the Phylum Actinobacteria.</title>
        <authorList>
            <person name="Gao Y."/>
        </authorList>
    </citation>
    <scope>NUCLEOTIDE SEQUENCE</scope>
    <source>
        <strain evidence="2">KLBMP 8922</strain>
    </source>
</reference>
<comment type="caution">
    <text evidence="2">The sequence shown here is derived from an EMBL/GenBank/DDBJ whole genome shotgun (WGS) entry which is preliminary data.</text>
</comment>
<dbReference type="Gene3D" id="2.60.120.860">
    <property type="match status" value="1"/>
</dbReference>
<evidence type="ECO:0000313" key="3">
    <source>
        <dbReference type="Proteomes" id="UP001165378"/>
    </source>
</evidence>
<protein>
    <submittedName>
        <fullName evidence="2">Phage tail family protein</fullName>
    </submittedName>
</protein>
<name>A0AA41Q546_9ACTN</name>
<dbReference type="Pfam" id="PF22768">
    <property type="entry name" value="SPP1_Dit"/>
    <property type="match status" value="1"/>
</dbReference>
<dbReference type="EMBL" id="JAKFHA010000026">
    <property type="protein sequence ID" value="MCF2531754.1"/>
    <property type="molecule type" value="Genomic_DNA"/>
</dbReference>
<accession>A0AA41Q546</accession>
<gene>
    <name evidence="2" type="ORF">LZ495_31680</name>
</gene>
<dbReference type="InterPro" id="IPR054738">
    <property type="entry name" value="Siphovirus-type_tail_C"/>
</dbReference>